<dbReference type="RefSeq" id="WP_094603426.1">
    <property type="nucleotide sequence ID" value="NZ_CP155573.1"/>
</dbReference>
<dbReference type="EMBL" id="CP155573">
    <property type="protein sequence ID" value="XFO65364.1"/>
    <property type="molecule type" value="Genomic_DNA"/>
</dbReference>
<reference evidence="1" key="1">
    <citation type="submission" date="2024-05" db="EMBL/GenBank/DDBJ databases">
        <title>Isolation and characterization of Sporomusa carbonis sp. nov., a carboxydotrophic hydrogenogen in the genus of Sporomusa isolated from a charcoal burning pile.</title>
        <authorList>
            <person name="Boeer T."/>
            <person name="Rosenbaum F."/>
            <person name="Eysell L."/>
            <person name="Mueller V."/>
            <person name="Daniel R."/>
            <person name="Poehlein A."/>
        </authorList>
    </citation>
    <scope>NUCLEOTIDE SEQUENCE [LARGE SCALE GENOMIC DNA]</scope>
    <source>
        <strain evidence="1">DSM 10669</strain>
    </source>
</reference>
<keyword evidence="2" id="KW-1185">Reference proteome</keyword>
<dbReference type="Proteomes" id="UP000216752">
    <property type="component" value="Chromosome"/>
</dbReference>
<accession>A0ABZ3II84</accession>
<evidence type="ECO:0000313" key="2">
    <source>
        <dbReference type="Proteomes" id="UP000216752"/>
    </source>
</evidence>
<protein>
    <submittedName>
        <fullName evidence="1">Uncharacterized protein</fullName>
    </submittedName>
</protein>
<evidence type="ECO:0000313" key="1">
    <source>
        <dbReference type="EMBL" id="XFO65364.1"/>
    </source>
</evidence>
<organism evidence="1 2">
    <name type="scientific">Sporomusa silvacetica DSM 10669</name>
    <dbReference type="NCBI Taxonomy" id="1123289"/>
    <lineage>
        <taxon>Bacteria</taxon>
        <taxon>Bacillati</taxon>
        <taxon>Bacillota</taxon>
        <taxon>Negativicutes</taxon>
        <taxon>Selenomonadales</taxon>
        <taxon>Sporomusaceae</taxon>
        <taxon>Sporomusa</taxon>
    </lineage>
</organism>
<gene>
    <name evidence="1" type="ORF">SPSIL_014740</name>
</gene>
<proteinExistence type="predicted"/>
<sequence>MFFNKKLFKENAFDSVKKQIGTSAVTCSVNSAIGFLLICHLIKSNINNLEIEDLLSYVSSNLLQIDFLDDLFKKEIHIVSDFNVIDKSRREVFLVLSKDFYDIISSAKCNLLQAKFFYYYFTRMPILLRMTGFGNKKDIPNKTEQKEILLSCVEALEVCYPRLVNEFPHIFSNPSYYNLSRDTRKAENLTGYFKNNKDRDDFVYDYSWIFTGPLKSEEGLLPSEPNILNFNFIIESILNKYFRVFWNTFRNYYVENICFRNINY</sequence>
<name>A0ABZ3II84_9FIRM</name>